<gene>
    <name evidence="1" type="ORF">PanWU01x14_198740</name>
</gene>
<protein>
    <submittedName>
        <fullName evidence="1">Uncharacterized protein</fullName>
    </submittedName>
</protein>
<dbReference type="Proteomes" id="UP000237105">
    <property type="component" value="Unassembled WGS sequence"/>
</dbReference>
<reference evidence="2" key="1">
    <citation type="submission" date="2016-06" db="EMBL/GenBank/DDBJ databases">
        <title>Parallel loss of symbiosis genes in relatives of nitrogen-fixing non-legume Parasponia.</title>
        <authorList>
            <person name="Van Velzen R."/>
            <person name="Holmer R."/>
            <person name="Bu F."/>
            <person name="Rutten L."/>
            <person name="Van Zeijl A."/>
            <person name="Liu W."/>
            <person name="Santuari L."/>
            <person name="Cao Q."/>
            <person name="Sharma T."/>
            <person name="Shen D."/>
            <person name="Roswanjaya Y."/>
            <person name="Wardhani T."/>
            <person name="Kalhor M.S."/>
            <person name="Jansen J."/>
            <person name="Van den Hoogen J."/>
            <person name="Gungor B."/>
            <person name="Hartog M."/>
            <person name="Hontelez J."/>
            <person name="Verver J."/>
            <person name="Yang W.-C."/>
            <person name="Schijlen E."/>
            <person name="Repin R."/>
            <person name="Schilthuizen M."/>
            <person name="Schranz E."/>
            <person name="Heidstra R."/>
            <person name="Miyata K."/>
            <person name="Fedorova E."/>
            <person name="Kohlen W."/>
            <person name="Bisseling T."/>
            <person name="Smit S."/>
            <person name="Geurts R."/>
        </authorList>
    </citation>
    <scope>NUCLEOTIDE SEQUENCE [LARGE SCALE GENOMIC DNA]</scope>
    <source>
        <strain evidence="2">cv. WU1-14</strain>
    </source>
</reference>
<name>A0A2P5BZ07_PARAD</name>
<accession>A0A2P5BZ07</accession>
<comment type="caution">
    <text evidence="1">The sequence shown here is derived from an EMBL/GenBank/DDBJ whole genome shotgun (WGS) entry which is preliminary data.</text>
</comment>
<sequence length="69" mass="7686">MEFNTDYFPSTMLDELLLSVCSHYEIPDDIHLLSPGEGDVPDLPDPVEPKWKAGLVQASRLAKHHLANA</sequence>
<proteinExistence type="predicted"/>
<keyword evidence="2" id="KW-1185">Reference proteome</keyword>
<evidence type="ECO:0000313" key="1">
    <source>
        <dbReference type="EMBL" id="PON53996.1"/>
    </source>
</evidence>
<dbReference type="AlphaFoldDB" id="A0A2P5BZ07"/>
<organism evidence="1 2">
    <name type="scientific">Parasponia andersonii</name>
    <name type="common">Sponia andersonii</name>
    <dbReference type="NCBI Taxonomy" id="3476"/>
    <lineage>
        <taxon>Eukaryota</taxon>
        <taxon>Viridiplantae</taxon>
        <taxon>Streptophyta</taxon>
        <taxon>Embryophyta</taxon>
        <taxon>Tracheophyta</taxon>
        <taxon>Spermatophyta</taxon>
        <taxon>Magnoliopsida</taxon>
        <taxon>eudicotyledons</taxon>
        <taxon>Gunneridae</taxon>
        <taxon>Pentapetalae</taxon>
        <taxon>rosids</taxon>
        <taxon>fabids</taxon>
        <taxon>Rosales</taxon>
        <taxon>Cannabaceae</taxon>
        <taxon>Parasponia</taxon>
    </lineage>
</organism>
<evidence type="ECO:0000313" key="2">
    <source>
        <dbReference type="Proteomes" id="UP000237105"/>
    </source>
</evidence>
<dbReference type="EMBL" id="JXTB01000200">
    <property type="protein sequence ID" value="PON53996.1"/>
    <property type="molecule type" value="Genomic_DNA"/>
</dbReference>